<dbReference type="AlphaFoldDB" id="A0A0F9N710"/>
<dbReference type="Pfam" id="PF02655">
    <property type="entry name" value="ATP-grasp_3"/>
    <property type="match status" value="1"/>
</dbReference>
<comment type="caution">
    <text evidence="2">The sequence shown here is derived from an EMBL/GenBank/DDBJ whole genome shotgun (WGS) entry which is preliminary data.</text>
</comment>
<dbReference type="PROSITE" id="PS00867">
    <property type="entry name" value="CPSASE_2"/>
    <property type="match status" value="1"/>
</dbReference>
<dbReference type="InterPro" id="IPR003806">
    <property type="entry name" value="ATP-grasp_PylC-type"/>
</dbReference>
<dbReference type="SUPFAM" id="SSF56059">
    <property type="entry name" value="Glutathione synthetase ATP-binding domain-like"/>
    <property type="match status" value="1"/>
</dbReference>
<reference evidence="2" key="1">
    <citation type="journal article" date="2015" name="Nature">
        <title>Complex archaea that bridge the gap between prokaryotes and eukaryotes.</title>
        <authorList>
            <person name="Spang A."/>
            <person name="Saw J.H."/>
            <person name="Jorgensen S.L."/>
            <person name="Zaremba-Niedzwiedzka K."/>
            <person name="Martijn J."/>
            <person name="Lind A.E."/>
            <person name="van Eijk R."/>
            <person name="Schleper C."/>
            <person name="Guy L."/>
            <person name="Ettema T.J."/>
        </authorList>
    </citation>
    <scope>NUCLEOTIDE SEQUENCE</scope>
</reference>
<proteinExistence type="predicted"/>
<dbReference type="GO" id="GO:0005524">
    <property type="term" value="F:ATP binding"/>
    <property type="evidence" value="ECO:0007669"/>
    <property type="project" value="InterPro"/>
</dbReference>
<sequence>MQDQLPLLVFAQSGRFIAESATLAGYTVWVADCFGDNDTISVASRFLKLPPISALTAEQLADYLITLSNQQACLLIYGTGIEQLYDVLALLPLYIHPLGNNVEQLKQLVNASDFFPLLDKLRIPYPKTSSSKPSNPDQWLAKRLDSFGGVDVTHARLSPVSETVIYQKEIIGKTYSASFIADGEAIMILGFNQQINAADSFQLESINTLNIFDINIRSNVESWLVRIVKHLKYKGFASVDFIVDSSDHAYLLEINPRLSASAEILFIDTNIVEHHIQLCDGLALSECDIKLTNHEHTRQLSYLRAEVTCFIGARAQWPEECHDIPSANTVIEAMQPICSVLITAESLTACNENLTRIKTTLNKITLPKLEID</sequence>
<accession>A0A0F9N710</accession>
<dbReference type="InterPro" id="IPR011761">
    <property type="entry name" value="ATP-grasp"/>
</dbReference>
<dbReference type="GO" id="GO:0046872">
    <property type="term" value="F:metal ion binding"/>
    <property type="evidence" value="ECO:0007669"/>
    <property type="project" value="InterPro"/>
</dbReference>
<gene>
    <name evidence="2" type="ORF">LCGC14_1003570</name>
</gene>
<dbReference type="EMBL" id="LAZR01003892">
    <property type="protein sequence ID" value="KKN13719.1"/>
    <property type="molecule type" value="Genomic_DNA"/>
</dbReference>
<name>A0A0F9N710_9ZZZZ</name>
<dbReference type="Gene3D" id="3.30.470.20">
    <property type="entry name" value="ATP-grasp fold, B domain"/>
    <property type="match status" value="1"/>
</dbReference>
<dbReference type="PROSITE" id="PS50975">
    <property type="entry name" value="ATP_GRASP"/>
    <property type="match status" value="1"/>
</dbReference>
<organism evidence="2">
    <name type="scientific">marine sediment metagenome</name>
    <dbReference type="NCBI Taxonomy" id="412755"/>
    <lineage>
        <taxon>unclassified sequences</taxon>
        <taxon>metagenomes</taxon>
        <taxon>ecological metagenomes</taxon>
    </lineage>
</organism>
<evidence type="ECO:0000313" key="2">
    <source>
        <dbReference type="EMBL" id="KKN13719.1"/>
    </source>
</evidence>
<dbReference type="InterPro" id="IPR005479">
    <property type="entry name" value="CPAse_ATP-bd"/>
</dbReference>
<protein>
    <recommendedName>
        <fullName evidence="1">ATP-grasp domain-containing protein</fullName>
    </recommendedName>
</protein>
<feature type="domain" description="ATP-grasp" evidence="1">
    <location>
        <begin position="92"/>
        <end position="280"/>
    </location>
</feature>
<evidence type="ECO:0000259" key="1">
    <source>
        <dbReference type="PROSITE" id="PS50975"/>
    </source>
</evidence>